<evidence type="ECO:0000313" key="2">
    <source>
        <dbReference type="Proteomes" id="UP000680206"/>
    </source>
</evidence>
<evidence type="ECO:0000313" key="1">
    <source>
        <dbReference type="EMBL" id="MBO2459389.1"/>
    </source>
</evidence>
<proteinExistence type="predicted"/>
<accession>A0ABS3RRL6</accession>
<name>A0ABS3RRL6_9ACTN</name>
<reference evidence="1 2" key="1">
    <citation type="submission" date="2021-03" db="EMBL/GenBank/DDBJ databases">
        <title>Actinomadura violae sp. nov., isolated from lichen in Thailand.</title>
        <authorList>
            <person name="Kanchanasin P."/>
            <person name="Saeng-In P."/>
            <person name="Phongsopitanun W."/>
            <person name="Yuki M."/>
            <person name="Kudo T."/>
            <person name="Ohkuma M."/>
            <person name="Tanasupawat S."/>
        </authorList>
    </citation>
    <scope>NUCLEOTIDE SEQUENCE [LARGE SCALE GENOMIC DNA]</scope>
    <source>
        <strain evidence="1 2">LCR2-06</strain>
    </source>
</reference>
<sequence>MNEPELEREVRRLLVEHGLMLRAFHVPDARGMTRGLPDWIIIGRTVLWRELKSAHGGVRPEQWAIGDALLAAGEDWSIWRPADLASGRILAELQRAAAPYKRL</sequence>
<dbReference type="InterPro" id="IPR011856">
    <property type="entry name" value="tRNA_endonuc-like_dom_sf"/>
</dbReference>
<protein>
    <recommendedName>
        <fullName evidence="3">VRR-NUC domain-containing protein</fullName>
    </recommendedName>
</protein>
<comment type="caution">
    <text evidence="1">The sequence shown here is derived from an EMBL/GenBank/DDBJ whole genome shotgun (WGS) entry which is preliminary data.</text>
</comment>
<keyword evidence="2" id="KW-1185">Reference proteome</keyword>
<dbReference type="Proteomes" id="UP000680206">
    <property type="component" value="Unassembled WGS sequence"/>
</dbReference>
<evidence type="ECO:0008006" key="3">
    <source>
        <dbReference type="Google" id="ProtNLM"/>
    </source>
</evidence>
<dbReference type="Gene3D" id="3.40.1350.10">
    <property type="match status" value="1"/>
</dbReference>
<dbReference type="RefSeq" id="WP_208241985.1">
    <property type="nucleotide sequence ID" value="NZ_JAGEPF010000010.1"/>
</dbReference>
<gene>
    <name evidence="1" type="ORF">J4709_17565</name>
</gene>
<dbReference type="EMBL" id="JAGEPF010000010">
    <property type="protein sequence ID" value="MBO2459389.1"/>
    <property type="molecule type" value="Genomic_DNA"/>
</dbReference>
<organism evidence="1 2">
    <name type="scientific">Actinomadura violacea</name>
    <dbReference type="NCBI Taxonomy" id="2819934"/>
    <lineage>
        <taxon>Bacteria</taxon>
        <taxon>Bacillati</taxon>
        <taxon>Actinomycetota</taxon>
        <taxon>Actinomycetes</taxon>
        <taxon>Streptosporangiales</taxon>
        <taxon>Thermomonosporaceae</taxon>
        <taxon>Actinomadura</taxon>
    </lineage>
</organism>